<organism evidence="10 11">
    <name type="scientific">Clonostachys byssicola</name>
    <dbReference type="NCBI Taxonomy" id="160290"/>
    <lineage>
        <taxon>Eukaryota</taxon>
        <taxon>Fungi</taxon>
        <taxon>Dikarya</taxon>
        <taxon>Ascomycota</taxon>
        <taxon>Pezizomycotina</taxon>
        <taxon>Sordariomycetes</taxon>
        <taxon>Hypocreomycetidae</taxon>
        <taxon>Hypocreales</taxon>
        <taxon>Bionectriaceae</taxon>
        <taxon>Clonostachys</taxon>
    </lineage>
</organism>
<dbReference type="Gene3D" id="2.70.50.70">
    <property type="match status" value="1"/>
</dbReference>
<feature type="region of interest" description="Disordered" evidence="7">
    <location>
        <begin position="224"/>
        <end position="336"/>
    </location>
</feature>
<dbReference type="GO" id="GO:0046872">
    <property type="term" value="F:metal ion binding"/>
    <property type="evidence" value="ECO:0007669"/>
    <property type="project" value="UniProtKB-KW"/>
</dbReference>
<feature type="domain" description="Chitin-binding type-4" evidence="9">
    <location>
        <begin position="16"/>
        <end position="182"/>
    </location>
</feature>
<evidence type="ECO:0000313" key="11">
    <source>
        <dbReference type="Proteomes" id="UP000754883"/>
    </source>
</evidence>
<dbReference type="PANTHER" id="PTHR36575:SF2">
    <property type="entry name" value="CHITIN-BINDING TYPE-4 DOMAIN-CONTAINING PROTEIN-RELATED"/>
    <property type="match status" value="1"/>
</dbReference>
<evidence type="ECO:0000256" key="3">
    <source>
        <dbReference type="ARBA" id="ARBA00023008"/>
    </source>
</evidence>
<dbReference type="Proteomes" id="UP000754883">
    <property type="component" value="Unassembled WGS sequence"/>
</dbReference>
<dbReference type="PANTHER" id="PTHR36575">
    <property type="entry name" value="BINDING PROTEIN, PUTATIVE (AFU_ORTHOLOGUE AFUA_1G14430)-RELATED"/>
    <property type="match status" value="1"/>
</dbReference>
<keyword evidence="3" id="KW-0186">Copper</keyword>
<evidence type="ECO:0000256" key="8">
    <source>
        <dbReference type="SAM" id="SignalP"/>
    </source>
</evidence>
<keyword evidence="11" id="KW-1185">Reference proteome</keyword>
<evidence type="ECO:0000256" key="4">
    <source>
        <dbReference type="ARBA" id="ARBA00023157"/>
    </source>
</evidence>
<dbReference type="InterPro" id="IPR052282">
    <property type="entry name" value="Starch-active_LPMO"/>
</dbReference>
<evidence type="ECO:0000256" key="1">
    <source>
        <dbReference type="ARBA" id="ARBA00001973"/>
    </source>
</evidence>
<dbReference type="InterPro" id="IPR004302">
    <property type="entry name" value="Cellulose/chitin-bd_N"/>
</dbReference>
<feature type="signal peptide" evidence="8">
    <location>
        <begin position="1"/>
        <end position="15"/>
    </location>
</feature>
<name>A0A9N9ULT1_9HYPO</name>
<sequence length="379" mass="38257">MKQFTLAALLPLVAAHGFIKSPTPRKPGNAFKAACGEQPYYQQSSDINGNVQGILQVVGSSLDSANCNLWLCKGFQFEDNTASVQSYTLGQTIPFEITIAAPHTGIANVSVVKTSSNTIIGTPLIEFDNYASNSGIPANNTAFSVTLPSDLSGECTTAGDCVLQWWWDAHSIDQTYESCVDFTVGGGSGSSPSASSAVASSAAPTQTIVTSSAAQTPVATTSAALSQAPTSAAVTPVPASSTTPGSSQPTTTPGDDDECEDDGADDDTGNTGDDECEDEGDDTNTGDDDECEDEGDDTGSSPVTTSAAAAAGSSSAPAATAVASSSKESVVAQPTSSTVFVTVTAQPTTVTVTAKPTTVTVTAKPTTVTVTAQPTGQCS</sequence>
<keyword evidence="4" id="KW-1015">Disulfide bond</keyword>
<evidence type="ECO:0000313" key="10">
    <source>
        <dbReference type="EMBL" id="CAG9992736.1"/>
    </source>
</evidence>
<feature type="chain" id="PRO_5040501554" description="Chitin-binding type-4 domain-containing protein" evidence="8">
    <location>
        <begin position="16"/>
        <end position="379"/>
    </location>
</feature>
<comment type="caution">
    <text evidence="10">The sequence shown here is derived from an EMBL/GenBank/DDBJ whole genome shotgun (WGS) entry which is preliminary data.</text>
</comment>
<protein>
    <recommendedName>
        <fullName evidence="9">Chitin-binding type-4 domain-containing protein</fullName>
    </recommendedName>
</protein>
<proteinExistence type="inferred from homology"/>
<dbReference type="Pfam" id="PF03067">
    <property type="entry name" value="LPMO_10"/>
    <property type="match status" value="1"/>
</dbReference>
<keyword evidence="2" id="KW-0479">Metal-binding</keyword>
<keyword evidence="8" id="KW-0732">Signal</keyword>
<evidence type="ECO:0000259" key="9">
    <source>
        <dbReference type="Pfam" id="PF03067"/>
    </source>
</evidence>
<evidence type="ECO:0000256" key="6">
    <source>
        <dbReference type="ARBA" id="ARBA00034311"/>
    </source>
</evidence>
<feature type="compositionally biased region" description="Low complexity" evidence="7">
    <location>
        <begin position="228"/>
        <end position="253"/>
    </location>
</feature>
<evidence type="ECO:0000256" key="2">
    <source>
        <dbReference type="ARBA" id="ARBA00022723"/>
    </source>
</evidence>
<feature type="compositionally biased region" description="Low complexity" evidence="7">
    <location>
        <begin position="298"/>
        <end position="336"/>
    </location>
</feature>
<comment type="similarity">
    <text evidence="6">Belongs to the polysaccharide monooxygenase AA13 family.</text>
</comment>
<dbReference type="OrthoDB" id="120613at2759"/>
<gene>
    <name evidence="10" type="ORF">CBYS24578_00010930</name>
</gene>
<keyword evidence="5" id="KW-0325">Glycoprotein</keyword>
<accession>A0A9N9ULT1</accession>
<comment type="cofactor">
    <cofactor evidence="1">
        <name>Cu(2+)</name>
        <dbReference type="ChEBI" id="CHEBI:29036"/>
    </cofactor>
</comment>
<evidence type="ECO:0000256" key="7">
    <source>
        <dbReference type="SAM" id="MobiDB-lite"/>
    </source>
</evidence>
<reference evidence="10" key="1">
    <citation type="submission" date="2021-10" db="EMBL/GenBank/DDBJ databases">
        <authorList>
            <person name="Piombo E."/>
        </authorList>
    </citation>
    <scope>NUCLEOTIDE SEQUENCE</scope>
</reference>
<dbReference type="AlphaFoldDB" id="A0A9N9ULT1"/>
<evidence type="ECO:0000256" key="5">
    <source>
        <dbReference type="ARBA" id="ARBA00023180"/>
    </source>
</evidence>
<feature type="compositionally biased region" description="Acidic residues" evidence="7">
    <location>
        <begin position="254"/>
        <end position="297"/>
    </location>
</feature>
<dbReference type="EMBL" id="CABFNO020001496">
    <property type="protein sequence ID" value="CAG9992736.1"/>
    <property type="molecule type" value="Genomic_DNA"/>
</dbReference>